<dbReference type="InterPro" id="IPR013324">
    <property type="entry name" value="RNA_pol_sigma_r3/r4-like"/>
</dbReference>
<keyword evidence="2" id="KW-0805">Transcription regulation</keyword>
<evidence type="ECO:0000256" key="1">
    <source>
        <dbReference type="ARBA" id="ARBA00010641"/>
    </source>
</evidence>
<dbReference type="RefSeq" id="WP_346752154.1">
    <property type="nucleotide sequence ID" value="NZ_JAUJEA010000004.1"/>
</dbReference>
<evidence type="ECO:0000313" key="7">
    <source>
        <dbReference type="EMBL" id="MDN5202128.1"/>
    </source>
</evidence>
<evidence type="ECO:0000256" key="2">
    <source>
        <dbReference type="ARBA" id="ARBA00023015"/>
    </source>
</evidence>
<dbReference type="CDD" id="cd06171">
    <property type="entry name" value="Sigma70_r4"/>
    <property type="match status" value="1"/>
</dbReference>
<dbReference type="InterPro" id="IPR007627">
    <property type="entry name" value="RNA_pol_sigma70_r2"/>
</dbReference>
<accession>A0ABT8KR33</accession>
<keyword evidence="4" id="KW-0804">Transcription</keyword>
<keyword evidence="3" id="KW-0731">Sigma factor</keyword>
<dbReference type="Pfam" id="PF04542">
    <property type="entry name" value="Sigma70_r2"/>
    <property type="match status" value="1"/>
</dbReference>
<dbReference type="Gene3D" id="1.10.1740.10">
    <property type="match status" value="1"/>
</dbReference>
<name>A0ABT8KR33_9BACT</name>
<dbReference type="InterPro" id="IPR013325">
    <property type="entry name" value="RNA_pol_sigma_r2"/>
</dbReference>
<reference evidence="7" key="1">
    <citation type="submission" date="2023-06" db="EMBL/GenBank/DDBJ databases">
        <title>Genomic of Parafulvivirga corallium.</title>
        <authorList>
            <person name="Wang G."/>
        </authorList>
    </citation>
    <scope>NUCLEOTIDE SEQUENCE</scope>
    <source>
        <strain evidence="7">BMA10</strain>
    </source>
</reference>
<comment type="similarity">
    <text evidence="1">Belongs to the sigma-70 factor family. ECF subfamily.</text>
</comment>
<dbReference type="SUPFAM" id="SSF88946">
    <property type="entry name" value="Sigma2 domain of RNA polymerase sigma factors"/>
    <property type="match status" value="1"/>
</dbReference>
<evidence type="ECO:0000259" key="5">
    <source>
        <dbReference type="Pfam" id="PF04542"/>
    </source>
</evidence>
<dbReference type="Pfam" id="PF08281">
    <property type="entry name" value="Sigma70_r4_2"/>
    <property type="match status" value="1"/>
</dbReference>
<evidence type="ECO:0000313" key="8">
    <source>
        <dbReference type="Proteomes" id="UP001172082"/>
    </source>
</evidence>
<dbReference type="NCBIfam" id="TIGR02937">
    <property type="entry name" value="sigma70-ECF"/>
    <property type="match status" value="1"/>
</dbReference>
<dbReference type="InterPro" id="IPR039425">
    <property type="entry name" value="RNA_pol_sigma-70-like"/>
</dbReference>
<keyword evidence="8" id="KW-1185">Reference proteome</keyword>
<dbReference type="PANTHER" id="PTHR43133">
    <property type="entry name" value="RNA POLYMERASE ECF-TYPE SIGMA FACTO"/>
    <property type="match status" value="1"/>
</dbReference>
<protein>
    <submittedName>
        <fullName evidence="7">RNA polymerase sigma factor</fullName>
    </submittedName>
</protein>
<sequence>MGYFNKKYTLETFSPSEIWDKIREGDHLAFTHIYNLYFYDLCRYGSRICGDRELIEDSIQDLFVEIWRSRKQHPQVHSLKYYLFKRLKRKIIKKLIDDRKAPIDRNILEDYDFKIVFSHEAELISQQITKEQQTKLLKALNQLTRRQKEAITLRFFDGFSNEEVASLLAMNTKSVRNLIYRAMVVLKKHVPKSLVLLLVALLTK</sequence>
<dbReference type="Proteomes" id="UP001172082">
    <property type="component" value="Unassembled WGS sequence"/>
</dbReference>
<dbReference type="Gene3D" id="1.10.10.10">
    <property type="entry name" value="Winged helix-like DNA-binding domain superfamily/Winged helix DNA-binding domain"/>
    <property type="match status" value="1"/>
</dbReference>
<dbReference type="SUPFAM" id="SSF88659">
    <property type="entry name" value="Sigma3 and sigma4 domains of RNA polymerase sigma factors"/>
    <property type="match status" value="1"/>
</dbReference>
<dbReference type="InterPro" id="IPR036388">
    <property type="entry name" value="WH-like_DNA-bd_sf"/>
</dbReference>
<dbReference type="InterPro" id="IPR014284">
    <property type="entry name" value="RNA_pol_sigma-70_dom"/>
</dbReference>
<dbReference type="PANTHER" id="PTHR43133:SF46">
    <property type="entry name" value="RNA POLYMERASE SIGMA-70 FACTOR ECF SUBFAMILY"/>
    <property type="match status" value="1"/>
</dbReference>
<dbReference type="InterPro" id="IPR013249">
    <property type="entry name" value="RNA_pol_sigma70_r4_t2"/>
</dbReference>
<gene>
    <name evidence="7" type="ORF">QQ008_12160</name>
</gene>
<evidence type="ECO:0000256" key="3">
    <source>
        <dbReference type="ARBA" id="ARBA00023082"/>
    </source>
</evidence>
<evidence type="ECO:0000256" key="4">
    <source>
        <dbReference type="ARBA" id="ARBA00023163"/>
    </source>
</evidence>
<evidence type="ECO:0000259" key="6">
    <source>
        <dbReference type="Pfam" id="PF08281"/>
    </source>
</evidence>
<proteinExistence type="inferred from homology"/>
<dbReference type="EMBL" id="JAUJEA010000004">
    <property type="protein sequence ID" value="MDN5202128.1"/>
    <property type="molecule type" value="Genomic_DNA"/>
</dbReference>
<comment type="caution">
    <text evidence="7">The sequence shown here is derived from an EMBL/GenBank/DDBJ whole genome shotgun (WGS) entry which is preliminary data.</text>
</comment>
<feature type="domain" description="RNA polymerase sigma-70 region 2" evidence="5">
    <location>
        <begin position="40"/>
        <end position="95"/>
    </location>
</feature>
<organism evidence="7 8">
    <name type="scientific">Splendidivirga corallicola</name>
    <dbReference type="NCBI Taxonomy" id="3051826"/>
    <lineage>
        <taxon>Bacteria</taxon>
        <taxon>Pseudomonadati</taxon>
        <taxon>Bacteroidota</taxon>
        <taxon>Cytophagia</taxon>
        <taxon>Cytophagales</taxon>
        <taxon>Splendidivirgaceae</taxon>
        <taxon>Splendidivirga</taxon>
    </lineage>
</organism>
<feature type="domain" description="RNA polymerase sigma factor 70 region 4 type 2" evidence="6">
    <location>
        <begin position="135"/>
        <end position="183"/>
    </location>
</feature>